<dbReference type="Pfam" id="PF01844">
    <property type="entry name" value="HNH"/>
    <property type="match status" value="1"/>
</dbReference>
<evidence type="ECO:0000259" key="2">
    <source>
        <dbReference type="SMART" id="SM00507"/>
    </source>
</evidence>
<protein>
    <submittedName>
        <fullName evidence="3">HNH endonuclease</fullName>
    </submittedName>
</protein>
<keyword evidence="3" id="KW-0378">Hydrolase</keyword>
<evidence type="ECO:0000313" key="3">
    <source>
        <dbReference type="EMBL" id="MBP0056877.1"/>
    </source>
</evidence>
<dbReference type="SMART" id="SM00507">
    <property type="entry name" value="HNHc"/>
    <property type="match status" value="1"/>
</dbReference>
<keyword evidence="3" id="KW-0540">Nuclease</keyword>
<dbReference type="InterPro" id="IPR002711">
    <property type="entry name" value="HNH"/>
</dbReference>
<keyword evidence="1" id="KW-0175">Coiled coil</keyword>
<feature type="domain" description="HNH nuclease" evidence="2">
    <location>
        <begin position="42"/>
        <end position="99"/>
    </location>
</feature>
<dbReference type="CDD" id="cd00085">
    <property type="entry name" value="HNHc"/>
    <property type="match status" value="1"/>
</dbReference>
<evidence type="ECO:0000313" key="4">
    <source>
        <dbReference type="Proteomes" id="UP001315001"/>
    </source>
</evidence>
<dbReference type="RefSeq" id="WP_209293333.1">
    <property type="nucleotide sequence ID" value="NZ_JAFIQO010000111.1"/>
</dbReference>
<comment type="caution">
    <text evidence="3">The sequence shown here is derived from an EMBL/GenBank/DDBJ whole genome shotgun (WGS) entry which is preliminary data.</text>
</comment>
<evidence type="ECO:0000256" key="1">
    <source>
        <dbReference type="SAM" id="Coils"/>
    </source>
</evidence>
<gene>
    <name evidence="3" type="ORF">JYQ75_05610</name>
</gene>
<dbReference type="InterPro" id="IPR003615">
    <property type="entry name" value="HNH_nuc"/>
</dbReference>
<dbReference type="EMBL" id="JAFIQO010000111">
    <property type="protein sequence ID" value="MBP0056877.1"/>
    <property type="molecule type" value="Genomic_DNA"/>
</dbReference>
<keyword evidence="4" id="KW-1185">Reference proteome</keyword>
<reference evidence="3 4" key="1">
    <citation type="submission" date="2021-02" db="EMBL/GenBank/DDBJ databases">
        <title>Lactate utilizing bacteria of the human gut.</title>
        <authorList>
            <person name="Sheridan P.O."/>
        </authorList>
    </citation>
    <scope>NUCLEOTIDE SEQUENCE [LARGE SCALE GENOMIC DNA]</scope>
    <source>
        <strain evidence="3 4">HTF-83D</strain>
    </source>
</reference>
<dbReference type="GO" id="GO:0004519">
    <property type="term" value="F:endonuclease activity"/>
    <property type="evidence" value="ECO:0007669"/>
    <property type="project" value="UniProtKB-KW"/>
</dbReference>
<dbReference type="Proteomes" id="UP001315001">
    <property type="component" value="Unassembled WGS sequence"/>
</dbReference>
<accession>A0ABS3ZHT3</accession>
<keyword evidence="3" id="KW-0255">Endonuclease</keyword>
<dbReference type="Gene3D" id="1.10.30.50">
    <property type="match status" value="1"/>
</dbReference>
<name>A0ABS3ZHT3_9FIRM</name>
<feature type="coiled-coil region" evidence="1">
    <location>
        <begin position="219"/>
        <end position="246"/>
    </location>
</feature>
<organism evidence="3 4">
    <name type="scientific">Anaerobutyricum soehngenii</name>
    <dbReference type="NCBI Taxonomy" id="105843"/>
    <lineage>
        <taxon>Bacteria</taxon>
        <taxon>Bacillati</taxon>
        <taxon>Bacillota</taxon>
        <taxon>Clostridia</taxon>
        <taxon>Lachnospirales</taxon>
        <taxon>Lachnospiraceae</taxon>
        <taxon>Anaerobutyricum</taxon>
    </lineage>
</organism>
<proteinExistence type="predicted"/>
<sequence>MIKLERGKRPDELTDEVCEELKRLYAEDNDKAVWNSPEIKKPLKEAMLEMSHKKCSYCECRLEIESKDATIDHFLPKSKHPDKVVEWENLFPSCLRCNRKKNNREEIIVNPCENEPREYLGIRNANRFRFKAIDSEGIGENTIDVIGLNDIERVMIPRMEEWESLEERLIEIENDLKEDGFKQKYKNRLRKIMEECLPDMSYSATKATNLLNDDTYSGIKNILIESDQWTDDLKELEKDIEHIALKLV</sequence>